<comment type="similarity">
    <text evidence="1">Belongs to the small GTPase superfamily. Rab family.</text>
</comment>
<evidence type="ECO:0000256" key="1">
    <source>
        <dbReference type="ARBA" id="ARBA00006270"/>
    </source>
</evidence>
<evidence type="ECO:0000256" key="4">
    <source>
        <dbReference type="ARBA" id="ARBA00046278"/>
    </source>
</evidence>
<dbReference type="Proteomes" id="UP000284842">
    <property type="component" value="Unassembled WGS sequence"/>
</dbReference>
<dbReference type="SMART" id="SM00175">
    <property type="entry name" value="RAB"/>
    <property type="match status" value="1"/>
</dbReference>
<dbReference type="PROSITE" id="PS51421">
    <property type="entry name" value="RAS"/>
    <property type="match status" value="1"/>
</dbReference>
<evidence type="ECO:0000313" key="7">
    <source>
        <dbReference type="Proteomes" id="UP000284842"/>
    </source>
</evidence>
<dbReference type="PANTHER" id="PTHR47980">
    <property type="entry name" value="LD44762P"/>
    <property type="match status" value="1"/>
</dbReference>
<proteinExistence type="inferred from homology"/>
<dbReference type="SMART" id="SM00174">
    <property type="entry name" value="RHO"/>
    <property type="match status" value="1"/>
</dbReference>
<keyword evidence="2" id="KW-0547">Nucleotide-binding</keyword>
<keyword evidence="7" id="KW-1185">Reference proteome</keyword>
<dbReference type="Pfam" id="PF00071">
    <property type="entry name" value="Ras"/>
    <property type="match status" value="2"/>
</dbReference>
<dbReference type="CDD" id="cd00154">
    <property type="entry name" value="Rab"/>
    <property type="match status" value="1"/>
</dbReference>
<comment type="subcellular location">
    <subcellularLocation>
        <location evidence="4">Endomembrane system</location>
        <topology evidence="4">Lipid-anchor</topology>
        <orientation evidence="4">Cytoplasmic side</orientation>
    </subcellularLocation>
</comment>
<gene>
    <name evidence="6" type="ORF">CVT24_002957</name>
</gene>
<protein>
    <submittedName>
        <fullName evidence="6">Uncharacterized protein</fullName>
    </submittedName>
</protein>
<evidence type="ECO:0000256" key="3">
    <source>
        <dbReference type="ARBA" id="ARBA00023134"/>
    </source>
</evidence>
<sequence>MEDNSTSILEKPIKITLVGWSAAGKTAMVNRLIDDRFDGFIPATIGVEYRLVYDITSSSSFEDAKKWYKEVQESVMDDKTITVLVGNKTDQDQSKRQISVEQGELLAQRQGSYFVEISAKSGIGVKETFTRLAELVMHARKEEREAQALIERSRGDGSAGADDPLSPAATTGGGPGLVLAQTVDYMRQRIQGLVGPALLQPKASGSSITDKEEAPAITFQDRSLWLVPELEIKSWEKRKHAVHEDALFRVVVVGDSLAGKSALESRRQVSKEEGEALAKEWSCPFLEASAKLDINVTECFYMLTEMMAQSWFLQNAPYGDGAGDDPQDGGGEAQQGIFSKAFDFDVKGAVQNVLARFGS</sequence>
<dbReference type="Gene3D" id="3.40.50.300">
    <property type="entry name" value="P-loop containing nucleotide triphosphate hydrolases"/>
    <property type="match status" value="3"/>
</dbReference>
<name>A0A409VPC1_9AGAR</name>
<dbReference type="AlphaFoldDB" id="A0A409VPC1"/>
<comment type="caution">
    <text evidence="6">The sequence shown here is derived from an EMBL/GenBank/DDBJ whole genome shotgun (WGS) entry which is preliminary data.</text>
</comment>
<dbReference type="PROSITE" id="PS51419">
    <property type="entry name" value="RAB"/>
    <property type="match status" value="1"/>
</dbReference>
<organism evidence="6 7">
    <name type="scientific">Panaeolus cyanescens</name>
    <dbReference type="NCBI Taxonomy" id="181874"/>
    <lineage>
        <taxon>Eukaryota</taxon>
        <taxon>Fungi</taxon>
        <taxon>Dikarya</taxon>
        <taxon>Basidiomycota</taxon>
        <taxon>Agaricomycotina</taxon>
        <taxon>Agaricomycetes</taxon>
        <taxon>Agaricomycetidae</taxon>
        <taxon>Agaricales</taxon>
        <taxon>Agaricineae</taxon>
        <taxon>Galeropsidaceae</taxon>
        <taxon>Panaeolus</taxon>
    </lineage>
</organism>
<dbReference type="SUPFAM" id="SSF52540">
    <property type="entry name" value="P-loop containing nucleoside triphosphate hydrolases"/>
    <property type="match status" value="2"/>
</dbReference>
<evidence type="ECO:0000313" key="6">
    <source>
        <dbReference type="EMBL" id="PPQ68131.1"/>
    </source>
</evidence>
<feature type="region of interest" description="Disordered" evidence="5">
    <location>
        <begin position="151"/>
        <end position="173"/>
    </location>
</feature>
<dbReference type="InterPro" id="IPR027417">
    <property type="entry name" value="P-loop_NTPase"/>
</dbReference>
<dbReference type="EMBL" id="NHTK01006014">
    <property type="protein sequence ID" value="PPQ68131.1"/>
    <property type="molecule type" value="Genomic_DNA"/>
</dbReference>
<reference evidence="6 7" key="1">
    <citation type="journal article" date="2018" name="Evol. Lett.">
        <title>Horizontal gene cluster transfer increased hallucinogenic mushroom diversity.</title>
        <authorList>
            <person name="Reynolds H.T."/>
            <person name="Vijayakumar V."/>
            <person name="Gluck-Thaler E."/>
            <person name="Korotkin H.B."/>
            <person name="Matheny P.B."/>
            <person name="Slot J.C."/>
        </authorList>
    </citation>
    <scope>NUCLEOTIDE SEQUENCE [LARGE SCALE GENOMIC DNA]</scope>
    <source>
        <strain evidence="6 7">2629</strain>
    </source>
</reference>
<accession>A0A409VPC1</accession>
<dbReference type="InterPro" id="IPR050305">
    <property type="entry name" value="Small_GTPase_Rab"/>
</dbReference>
<dbReference type="STRING" id="181874.A0A409VPC1"/>
<evidence type="ECO:0000256" key="2">
    <source>
        <dbReference type="ARBA" id="ARBA00022741"/>
    </source>
</evidence>
<dbReference type="InterPro" id="IPR001806">
    <property type="entry name" value="Small_GTPase"/>
</dbReference>
<dbReference type="GO" id="GO:0012505">
    <property type="term" value="C:endomembrane system"/>
    <property type="evidence" value="ECO:0007669"/>
    <property type="project" value="UniProtKB-SubCell"/>
</dbReference>
<keyword evidence="3" id="KW-0342">GTP-binding</keyword>
<dbReference type="GO" id="GO:0003924">
    <property type="term" value="F:GTPase activity"/>
    <property type="evidence" value="ECO:0007669"/>
    <property type="project" value="InterPro"/>
</dbReference>
<dbReference type="OrthoDB" id="3232162at2759"/>
<dbReference type="InParanoid" id="A0A409VPC1"/>
<dbReference type="SMART" id="SM00173">
    <property type="entry name" value="RAS"/>
    <property type="match status" value="1"/>
</dbReference>
<evidence type="ECO:0000256" key="5">
    <source>
        <dbReference type="SAM" id="MobiDB-lite"/>
    </source>
</evidence>
<dbReference type="GO" id="GO:0005525">
    <property type="term" value="F:GTP binding"/>
    <property type="evidence" value="ECO:0007669"/>
    <property type="project" value="UniProtKB-KW"/>
</dbReference>